<evidence type="ECO:0000313" key="3">
    <source>
        <dbReference type="Proteomes" id="UP001189429"/>
    </source>
</evidence>
<comment type="caution">
    <text evidence="2">The sequence shown here is derived from an EMBL/GenBank/DDBJ whole genome shotgun (WGS) entry which is preliminary data.</text>
</comment>
<evidence type="ECO:0000313" key="2">
    <source>
        <dbReference type="EMBL" id="CAK0898772.1"/>
    </source>
</evidence>
<protein>
    <submittedName>
        <fullName evidence="2">Uncharacterized protein</fullName>
    </submittedName>
</protein>
<feature type="region of interest" description="Disordered" evidence="1">
    <location>
        <begin position="630"/>
        <end position="654"/>
    </location>
</feature>
<dbReference type="Proteomes" id="UP001189429">
    <property type="component" value="Unassembled WGS sequence"/>
</dbReference>
<organism evidence="2 3">
    <name type="scientific">Prorocentrum cordatum</name>
    <dbReference type="NCBI Taxonomy" id="2364126"/>
    <lineage>
        <taxon>Eukaryota</taxon>
        <taxon>Sar</taxon>
        <taxon>Alveolata</taxon>
        <taxon>Dinophyceae</taxon>
        <taxon>Prorocentrales</taxon>
        <taxon>Prorocentraceae</taxon>
        <taxon>Prorocentrum</taxon>
    </lineage>
</organism>
<keyword evidence="3" id="KW-1185">Reference proteome</keyword>
<reference evidence="2" key="1">
    <citation type="submission" date="2023-10" db="EMBL/GenBank/DDBJ databases">
        <authorList>
            <person name="Chen Y."/>
            <person name="Shah S."/>
            <person name="Dougan E. K."/>
            <person name="Thang M."/>
            <person name="Chan C."/>
        </authorList>
    </citation>
    <scope>NUCLEOTIDE SEQUENCE [LARGE SCALE GENOMIC DNA]</scope>
</reference>
<name>A0ABN9XGF7_9DINO</name>
<evidence type="ECO:0000256" key="1">
    <source>
        <dbReference type="SAM" id="MobiDB-lite"/>
    </source>
</evidence>
<proteinExistence type="predicted"/>
<gene>
    <name evidence="2" type="ORF">PCOR1329_LOCUS76483</name>
</gene>
<sequence length="738" mass="81528">MNFQTMRGAAAIEQAARTHDDFELPKRPKGKTVSNSSWLREGLGIDDDTGASDRVATNAAVRGAAGRGKIKILSSLYDEGQWDPWRCRVSIEAADEGGYLLDLLKAFLVHLSWYPSLAEEQEDLVVKELATAPEPCQKALAKSPLRRELTQRTCLLSNLMLVNSPMAARVLEAAAEETFLVERMEAVGPVIQNHVQTGGRDVRTSPPVSGKNLRNQVSQDGFVAWPGVWRQAWHFTDHMIACEFKAVDQTVEAAQGKVDGITLAWDEAQVFVQRLLVQTEQAVAEVYEANFDVAKAEFDGKWKGLEDIARPTFHDPPAEGGSALAAHAWASLGWARIEEMVVFRGDSFEPVRRYPHRKFPATLDTLYVKRFFDLSRPQAPVDAGVRLPSRGAAASAFSLTGCPRSAISGAFFSAALADRMPSASPRKGRDACGKVMTTSALFGREVWHLLLGIGAQAPTPTSVEAEVTLDKELRADFLIPLTAENFCFVYPCAELPWGGYLYIDDDGECVKPIVINQVSHKAGQQAFAFGDPLPLNEENTQIIYNELQDLSPDDPYHDEGAISYAWVMKVPGLDLPLGGFAYVFSDSTLNRVFPLKAVGEVLRMADLPWEVNAHALGMKSNGNELQKYIAPRGERGPGRARGHHADHGAGRAAPHDAARTRVHASGGLDVLATDVAKAISYAAFDRAWPFYLQQFVFDFLSAMILFYIAWEVHRLQHDDGTVQWNFDEWKYWLLPSFL</sequence>
<accession>A0ABN9XGF7</accession>
<dbReference type="EMBL" id="CAUYUJ010020504">
    <property type="protein sequence ID" value="CAK0898772.1"/>
    <property type="molecule type" value="Genomic_DNA"/>
</dbReference>
<feature type="compositionally biased region" description="Basic and acidic residues" evidence="1">
    <location>
        <begin position="632"/>
        <end position="654"/>
    </location>
</feature>